<reference evidence="1" key="1">
    <citation type="submission" date="2014-11" db="EMBL/GenBank/DDBJ databases">
        <authorList>
            <person name="Amaro Gonzalez C."/>
        </authorList>
    </citation>
    <scope>NUCLEOTIDE SEQUENCE</scope>
</reference>
<protein>
    <submittedName>
        <fullName evidence="1">Uncharacterized protein</fullName>
    </submittedName>
</protein>
<dbReference type="EMBL" id="GBXM01081407">
    <property type="protein sequence ID" value="JAH27170.1"/>
    <property type="molecule type" value="Transcribed_RNA"/>
</dbReference>
<evidence type="ECO:0000313" key="1">
    <source>
        <dbReference type="EMBL" id="JAH27170.1"/>
    </source>
</evidence>
<name>A0A0E9RFA1_ANGAN</name>
<accession>A0A0E9RFA1</accession>
<organism evidence="1">
    <name type="scientific">Anguilla anguilla</name>
    <name type="common">European freshwater eel</name>
    <name type="synonym">Muraena anguilla</name>
    <dbReference type="NCBI Taxonomy" id="7936"/>
    <lineage>
        <taxon>Eukaryota</taxon>
        <taxon>Metazoa</taxon>
        <taxon>Chordata</taxon>
        <taxon>Craniata</taxon>
        <taxon>Vertebrata</taxon>
        <taxon>Euteleostomi</taxon>
        <taxon>Actinopterygii</taxon>
        <taxon>Neopterygii</taxon>
        <taxon>Teleostei</taxon>
        <taxon>Anguilliformes</taxon>
        <taxon>Anguillidae</taxon>
        <taxon>Anguilla</taxon>
    </lineage>
</organism>
<dbReference type="AlphaFoldDB" id="A0A0E9RFA1"/>
<reference evidence="1" key="2">
    <citation type="journal article" date="2015" name="Fish Shellfish Immunol.">
        <title>Early steps in the European eel (Anguilla anguilla)-Vibrio vulnificus interaction in the gills: Role of the RtxA13 toxin.</title>
        <authorList>
            <person name="Callol A."/>
            <person name="Pajuelo D."/>
            <person name="Ebbesson L."/>
            <person name="Teles M."/>
            <person name="MacKenzie S."/>
            <person name="Amaro C."/>
        </authorList>
    </citation>
    <scope>NUCLEOTIDE SEQUENCE</scope>
</reference>
<proteinExistence type="predicted"/>
<sequence length="30" mass="3579">MPLQLGEKVQLRITQNFSVVPHTQNYIRMH</sequence>